<reference evidence="2" key="2">
    <citation type="submission" date="2023-06" db="EMBL/GenBank/DDBJ databases">
        <authorList>
            <person name="Ma L."/>
            <person name="Liu K.-W."/>
            <person name="Li Z."/>
            <person name="Hsiao Y.-Y."/>
            <person name="Qi Y."/>
            <person name="Fu T."/>
            <person name="Tang G."/>
            <person name="Zhang D."/>
            <person name="Sun W.-H."/>
            <person name="Liu D.-K."/>
            <person name="Li Y."/>
            <person name="Chen G.-Z."/>
            <person name="Liu X.-D."/>
            <person name="Liao X.-Y."/>
            <person name="Jiang Y.-T."/>
            <person name="Yu X."/>
            <person name="Hao Y."/>
            <person name="Huang J."/>
            <person name="Zhao X.-W."/>
            <person name="Ke S."/>
            <person name="Chen Y.-Y."/>
            <person name="Wu W.-L."/>
            <person name="Hsu J.-L."/>
            <person name="Lin Y.-F."/>
            <person name="Huang M.-D."/>
            <person name="Li C.-Y."/>
            <person name="Huang L."/>
            <person name="Wang Z.-W."/>
            <person name="Zhao X."/>
            <person name="Zhong W.-Y."/>
            <person name="Peng D.-H."/>
            <person name="Ahmad S."/>
            <person name="Lan S."/>
            <person name="Zhang J.-S."/>
            <person name="Tsai W.-C."/>
            <person name="Van De Peer Y."/>
            <person name="Liu Z.-J."/>
        </authorList>
    </citation>
    <scope>NUCLEOTIDE SEQUENCE</scope>
    <source>
        <strain evidence="2">SCP</strain>
        <tissue evidence="2">Leaves</tissue>
    </source>
</reference>
<keyword evidence="3" id="KW-1185">Reference proteome</keyword>
<accession>A0AAV9AVT8</accession>
<evidence type="ECO:0000256" key="1">
    <source>
        <dbReference type="SAM" id="MobiDB-lite"/>
    </source>
</evidence>
<protein>
    <submittedName>
        <fullName evidence="2">Uncharacterized protein</fullName>
    </submittedName>
</protein>
<dbReference type="EMBL" id="JAUJYN010000006">
    <property type="protein sequence ID" value="KAK1268112.1"/>
    <property type="molecule type" value="Genomic_DNA"/>
</dbReference>
<reference evidence="2" key="1">
    <citation type="journal article" date="2023" name="Nat. Commun.">
        <title>Diploid and tetraploid genomes of Acorus and the evolution of monocots.</title>
        <authorList>
            <person name="Ma L."/>
            <person name="Liu K.W."/>
            <person name="Li Z."/>
            <person name="Hsiao Y.Y."/>
            <person name="Qi Y."/>
            <person name="Fu T."/>
            <person name="Tang G.D."/>
            <person name="Zhang D."/>
            <person name="Sun W.H."/>
            <person name="Liu D.K."/>
            <person name="Li Y."/>
            <person name="Chen G.Z."/>
            <person name="Liu X.D."/>
            <person name="Liao X.Y."/>
            <person name="Jiang Y.T."/>
            <person name="Yu X."/>
            <person name="Hao Y."/>
            <person name="Huang J."/>
            <person name="Zhao X.W."/>
            <person name="Ke S."/>
            <person name="Chen Y.Y."/>
            <person name="Wu W.L."/>
            <person name="Hsu J.L."/>
            <person name="Lin Y.F."/>
            <person name="Huang M.D."/>
            <person name="Li C.Y."/>
            <person name="Huang L."/>
            <person name="Wang Z.W."/>
            <person name="Zhao X."/>
            <person name="Zhong W.Y."/>
            <person name="Peng D.H."/>
            <person name="Ahmad S."/>
            <person name="Lan S."/>
            <person name="Zhang J.S."/>
            <person name="Tsai W.C."/>
            <person name="Van de Peer Y."/>
            <person name="Liu Z.J."/>
        </authorList>
    </citation>
    <scope>NUCLEOTIDE SEQUENCE</scope>
    <source>
        <strain evidence="2">SCP</strain>
    </source>
</reference>
<dbReference type="AlphaFoldDB" id="A0AAV9AVT8"/>
<organism evidence="2 3">
    <name type="scientific">Acorus gramineus</name>
    <name type="common">Dwarf sweet flag</name>
    <dbReference type="NCBI Taxonomy" id="55184"/>
    <lineage>
        <taxon>Eukaryota</taxon>
        <taxon>Viridiplantae</taxon>
        <taxon>Streptophyta</taxon>
        <taxon>Embryophyta</taxon>
        <taxon>Tracheophyta</taxon>
        <taxon>Spermatophyta</taxon>
        <taxon>Magnoliopsida</taxon>
        <taxon>Liliopsida</taxon>
        <taxon>Acoraceae</taxon>
        <taxon>Acorus</taxon>
    </lineage>
</organism>
<sequence length="118" mass="13904">MPERFLRQLGHLQAIPKEPTRPDEKTRRPRTASSYRVTYGGSVTYMEQWEDHLLGAKSRGPQLSRQWDTIPKYMGLFGRVSHMFVQNLDKRQFGLPTSSYQVHRSSDEDWRFAIAEYL</sequence>
<evidence type="ECO:0000313" key="2">
    <source>
        <dbReference type="EMBL" id="KAK1268112.1"/>
    </source>
</evidence>
<dbReference type="Proteomes" id="UP001179952">
    <property type="component" value="Unassembled WGS sequence"/>
</dbReference>
<comment type="caution">
    <text evidence="2">The sequence shown here is derived from an EMBL/GenBank/DDBJ whole genome shotgun (WGS) entry which is preliminary data.</text>
</comment>
<evidence type="ECO:0000313" key="3">
    <source>
        <dbReference type="Proteomes" id="UP001179952"/>
    </source>
</evidence>
<name>A0AAV9AVT8_ACOGR</name>
<feature type="region of interest" description="Disordered" evidence="1">
    <location>
        <begin position="1"/>
        <end position="33"/>
    </location>
</feature>
<proteinExistence type="predicted"/>
<gene>
    <name evidence="2" type="ORF">QJS04_geneDACA006955</name>
</gene>